<evidence type="ECO:0000313" key="1">
    <source>
        <dbReference type="Ensembl" id="ENSRFEP00010029528.1"/>
    </source>
</evidence>
<reference evidence="2" key="3">
    <citation type="submission" date="2018-12" db="EMBL/GenBank/DDBJ databases">
        <title>G10K-VGP greater horseshoe bat female genome, primary haplotype.</title>
        <authorList>
            <person name="Teeling E."/>
            <person name="Myers G."/>
            <person name="Vernes S."/>
            <person name="Pippel M."/>
            <person name="Winkler S."/>
            <person name="Fedrigo O."/>
            <person name="Rhie A."/>
            <person name="Koren S."/>
            <person name="Phillippy A."/>
            <person name="Lewin H."/>
            <person name="Damas J."/>
            <person name="Howe K."/>
            <person name="Mountcastle J."/>
            <person name="Jarvis E.D."/>
        </authorList>
    </citation>
    <scope>NUCLEOTIDE SEQUENCE [LARGE SCALE GENOMIC DNA]</scope>
</reference>
<dbReference type="Ensembl" id="ENSRFET00010032046.1">
    <property type="protein sequence ID" value="ENSRFEP00010029528.1"/>
    <property type="gene ID" value="ENSRFEG00010019598.1"/>
</dbReference>
<reference evidence="1 2" key="2">
    <citation type="journal article" date="2018" name="Annu Rev Anim Biosci">
        <title>Bat Biology, Genomes, and the Bat1K Project: To Generate Chromosome-Level Genomes for All Living Bat Species.</title>
        <authorList>
            <person name="Teeling E.C."/>
            <person name="Vernes S.C."/>
            <person name="Davalos L.M."/>
            <person name="Ray D.A."/>
            <person name="Gilbert M.T.P."/>
            <person name="Myers E."/>
        </authorList>
    </citation>
    <scope>NUCLEOTIDE SEQUENCE</scope>
</reference>
<dbReference type="GeneTree" id="ENSGT00960000187074"/>
<reference evidence="1" key="4">
    <citation type="submission" date="2025-08" db="UniProtKB">
        <authorList>
            <consortium name="Ensembl"/>
        </authorList>
    </citation>
    <scope>IDENTIFICATION</scope>
</reference>
<accession>A0A671G0P9</accession>
<reference evidence="1" key="5">
    <citation type="submission" date="2025-09" db="UniProtKB">
        <authorList>
            <consortium name="Ensembl"/>
        </authorList>
    </citation>
    <scope>IDENTIFICATION</scope>
</reference>
<dbReference type="InParanoid" id="A0A671G0P9"/>
<dbReference type="Proteomes" id="UP000472240">
    <property type="component" value="Chromosome 7"/>
</dbReference>
<protein>
    <submittedName>
        <fullName evidence="1">Uncharacterized protein</fullName>
    </submittedName>
</protein>
<organism evidence="1 2">
    <name type="scientific">Rhinolophus ferrumequinum</name>
    <name type="common">Greater horseshoe bat</name>
    <dbReference type="NCBI Taxonomy" id="59479"/>
    <lineage>
        <taxon>Eukaryota</taxon>
        <taxon>Metazoa</taxon>
        <taxon>Chordata</taxon>
        <taxon>Craniata</taxon>
        <taxon>Vertebrata</taxon>
        <taxon>Euteleostomi</taxon>
        <taxon>Mammalia</taxon>
        <taxon>Eutheria</taxon>
        <taxon>Laurasiatheria</taxon>
        <taxon>Chiroptera</taxon>
        <taxon>Yinpterochiroptera</taxon>
        <taxon>Rhinolophoidea</taxon>
        <taxon>Rhinolophidae</taxon>
        <taxon>Rhinolophinae</taxon>
        <taxon>Rhinolophus</taxon>
    </lineage>
</organism>
<name>A0A671G0P9_RHIFE</name>
<keyword evidence="2" id="KW-1185">Reference proteome</keyword>
<sequence length="72" mass="7853">IKMQRTAVIHQDHLCGIQGCFTKLPKNMSVDLCPCFRDVQTGSIITVGECLSLSRLCLSGVTTEATGTKKRL</sequence>
<dbReference type="Gene3D" id="2.40.50.1000">
    <property type="match status" value="1"/>
</dbReference>
<proteinExistence type="predicted"/>
<dbReference type="AlphaFoldDB" id="A0A671G0P9"/>
<evidence type="ECO:0000313" key="2">
    <source>
        <dbReference type="Proteomes" id="UP000472240"/>
    </source>
</evidence>
<reference evidence="1 2" key="1">
    <citation type="journal article" date="2015" name="Annu Rev Anim Biosci">
        <title>The Genome 10K Project: a way forward.</title>
        <authorList>
            <person name="Koepfli K.P."/>
            <person name="Paten B."/>
            <person name="O'Brien S.J."/>
            <person name="Koepfli K.P."/>
            <person name="Paten B."/>
            <person name="Antunes A."/>
            <person name="Belov K."/>
            <person name="Bustamante C."/>
            <person name="Castoe T.A."/>
            <person name="Clawson H."/>
            <person name="Crawford A.J."/>
            <person name="Diekhans M."/>
            <person name="Distel D."/>
            <person name="Durbin R."/>
            <person name="Earl D."/>
            <person name="Fujita M.K."/>
            <person name="Gamble T."/>
            <person name="Georges A."/>
            <person name="Gemmell N."/>
            <person name="Gilbert M.T."/>
            <person name="Graves J.M."/>
            <person name="Green R.E."/>
            <person name="Hickey G."/>
            <person name="Jarvis E.D."/>
            <person name="Johnson W."/>
            <person name="Komissarov A."/>
            <person name="Korf I."/>
            <person name="Kuhn R."/>
            <person name="Larkin D.M."/>
            <person name="Lewin H."/>
            <person name="Lopez J.V."/>
            <person name="Ma J."/>
            <person name="Marques-Bonet T."/>
            <person name="Miller W."/>
            <person name="Murphy R."/>
            <person name="Pevzner P."/>
            <person name="Shapiro B."/>
            <person name="Steiner C."/>
            <person name="Tamazian G."/>
            <person name="Venkatesh B."/>
            <person name="Wang J."/>
            <person name="Wayne R."/>
            <person name="Wiley E."/>
            <person name="Yang H."/>
            <person name="Zhang G."/>
            <person name="Haussler D."/>
            <person name="Ryder O."/>
            <person name="O'Brien S.J."/>
        </authorList>
    </citation>
    <scope>NUCLEOTIDE SEQUENCE</scope>
</reference>